<sequence length="143" mass="15535">MAPRIWQLWLPPDIAHGALTDEPRRFAALARCVCAEVDGALRDEADPNRWHRLVKWLTYINTFTNLHPMEYDKSDVRVGSENQALYDIPPTTTSGVPTVMEATATTTSAATAVTAADVAADAAALAGALWRAVEESEGDVEVQ</sequence>
<accession>A0AAD3DR37</accession>
<gene>
    <name evidence="1" type="ORF">Agub_g5521</name>
</gene>
<feature type="non-terminal residue" evidence="1">
    <location>
        <position position="143"/>
    </location>
</feature>
<evidence type="ECO:0000313" key="1">
    <source>
        <dbReference type="EMBL" id="GFR44371.1"/>
    </source>
</evidence>
<dbReference type="AlphaFoldDB" id="A0AAD3DR37"/>
<organism evidence="1 2">
    <name type="scientific">Astrephomene gubernaculifera</name>
    <dbReference type="NCBI Taxonomy" id="47775"/>
    <lineage>
        <taxon>Eukaryota</taxon>
        <taxon>Viridiplantae</taxon>
        <taxon>Chlorophyta</taxon>
        <taxon>core chlorophytes</taxon>
        <taxon>Chlorophyceae</taxon>
        <taxon>CS clade</taxon>
        <taxon>Chlamydomonadales</taxon>
        <taxon>Astrephomenaceae</taxon>
        <taxon>Astrephomene</taxon>
    </lineage>
</organism>
<reference evidence="1 2" key="1">
    <citation type="journal article" date="2021" name="Sci. Rep.">
        <title>Genome sequencing of the multicellular alga Astrephomene provides insights into convergent evolution of germ-soma differentiation.</title>
        <authorList>
            <person name="Yamashita S."/>
            <person name="Yamamoto K."/>
            <person name="Matsuzaki R."/>
            <person name="Suzuki S."/>
            <person name="Yamaguchi H."/>
            <person name="Hirooka S."/>
            <person name="Minakuchi Y."/>
            <person name="Miyagishima S."/>
            <person name="Kawachi M."/>
            <person name="Toyoda A."/>
            <person name="Nozaki H."/>
        </authorList>
    </citation>
    <scope>NUCLEOTIDE SEQUENCE [LARGE SCALE GENOMIC DNA]</scope>
    <source>
        <strain evidence="1 2">NIES-4017</strain>
    </source>
</reference>
<dbReference type="Proteomes" id="UP001054857">
    <property type="component" value="Unassembled WGS sequence"/>
</dbReference>
<keyword evidence="2" id="KW-1185">Reference proteome</keyword>
<name>A0AAD3DR37_9CHLO</name>
<comment type="caution">
    <text evidence="1">The sequence shown here is derived from an EMBL/GenBank/DDBJ whole genome shotgun (WGS) entry which is preliminary data.</text>
</comment>
<protein>
    <submittedName>
        <fullName evidence="1">Uncharacterized protein</fullName>
    </submittedName>
</protein>
<evidence type="ECO:0000313" key="2">
    <source>
        <dbReference type="Proteomes" id="UP001054857"/>
    </source>
</evidence>
<dbReference type="EMBL" id="BMAR01000007">
    <property type="protein sequence ID" value="GFR44371.1"/>
    <property type="molecule type" value="Genomic_DNA"/>
</dbReference>
<proteinExistence type="predicted"/>